<evidence type="ECO:0000256" key="1">
    <source>
        <dbReference type="SAM" id="MobiDB-lite"/>
    </source>
</evidence>
<dbReference type="AlphaFoldDB" id="A0AA39I7E0"/>
<reference evidence="2" key="1">
    <citation type="submission" date="2023-06" db="EMBL/GenBank/DDBJ databases">
        <title>Genomic analysis of the entomopathogenic nematode Steinernema hermaphroditum.</title>
        <authorList>
            <person name="Schwarz E.M."/>
            <person name="Heppert J.K."/>
            <person name="Baniya A."/>
            <person name="Schwartz H.T."/>
            <person name="Tan C.-H."/>
            <person name="Antoshechkin I."/>
            <person name="Sternberg P.W."/>
            <person name="Goodrich-Blair H."/>
            <person name="Dillman A.R."/>
        </authorList>
    </citation>
    <scope>NUCLEOTIDE SEQUENCE</scope>
    <source>
        <strain evidence="2">PS9179</strain>
        <tissue evidence="2">Whole animal</tissue>
    </source>
</reference>
<dbReference type="Proteomes" id="UP001175271">
    <property type="component" value="Unassembled WGS sequence"/>
</dbReference>
<proteinExistence type="predicted"/>
<evidence type="ECO:0000313" key="2">
    <source>
        <dbReference type="EMBL" id="KAK0418376.1"/>
    </source>
</evidence>
<sequence>MSGEGVYTSSESEDDEPTLQQQVYVPIVEEPPEMIVFGETAKKFREYAEQAGLLRRTPVTINVVNFPRGRVVHGVWKKDSASTQQAPGISSMMGGHHPRGWHTGDQSGNRINGHLLSGRGTHTRGRRGWPSHKARAGATVAKADIEGRHAVGVFNEAAADRLVGRLSCSGGSILNRETIDSHLLERLSISGAPRREANEDLAESLSGLANERVPARGAHRGRRGALARMRTTRSHACHQRRRMPFAPKGDPPTGPRNTLTLDVLPLANAFMHFDQGDIGVCLERFNAKTLEFEWEAEPMHAITNATLCLKNLYIYGTESLKKEKLYEECEMKTALDLLKLPAFNRLGEWDIARKLTIRDVSRFESRGAGKFIDTINECFEEVDFSRVRGFKYNIELVLQRCCDAQIARSIVIQKCDITFPTLKLISDIFKQKQCEEDVFDSIQSDAMQGPSKKFTMSYPSSEQAVIEAYVLSRTLRVEDDKYACRSLNNNQFHVHIFTDSVSIIGVAASILYVARRFPGIMSEKRRIVFRANPYAQMEEMLLSSESSAESDASFEYQGPQRSTLVDPFEAVTVDAVQPLGPEFTNVVLKSRLLQPEVKRCGTPCTEQPIGRTQISPEKSAVMNSPGQESGVAEVQPASLGVDAGDVKLGLQNLNIADGKVASAVQEPEKKVGQLRSFFDGLGGSKTTNGTAVNNGSTRVNGGAQKTAECWEDLIGPVATNEIHLPTGWAVPQEILDKMGPTTNGAVPVAIPVDVPVTVPVANVAYVASPVLVQPVDAYVFGGYVYGQETVCANSKEYMYQDETGYYNEADAVYMAACQPCQYQQAFYPQYGGDEAVNQYTGYDQEHACEPRGNGLTPSEYVPGAAGNAGQAVSQNSTVHTSTIVYETHLDPMGNVLAVNVSTLCDPPMSYNGEYQAY</sequence>
<feature type="compositionally biased region" description="Basic residues" evidence="1">
    <location>
        <begin position="217"/>
        <end position="243"/>
    </location>
</feature>
<evidence type="ECO:0000313" key="3">
    <source>
        <dbReference type="Proteomes" id="UP001175271"/>
    </source>
</evidence>
<protein>
    <submittedName>
        <fullName evidence="2">Uncharacterized protein</fullName>
    </submittedName>
</protein>
<dbReference type="EMBL" id="JAUCMV010000002">
    <property type="protein sequence ID" value="KAK0418376.1"/>
    <property type="molecule type" value="Genomic_DNA"/>
</dbReference>
<name>A0AA39I7E0_9BILA</name>
<keyword evidence="3" id="KW-1185">Reference proteome</keyword>
<organism evidence="2 3">
    <name type="scientific">Steinernema hermaphroditum</name>
    <dbReference type="NCBI Taxonomy" id="289476"/>
    <lineage>
        <taxon>Eukaryota</taxon>
        <taxon>Metazoa</taxon>
        <taxon>Ecdysozoa</taxon>
        <taxon>Nematoda</taxon>
        <taxon>Chromadorea</taxon>
        <taxon>Rhabditida</taxon>
        <taxon>Tylenchina</taxon>
        <taxon>Panagrolaimomorpha</taxon>
        <taxon>Strongyloidoidea</taxon>
        <taxon>Steinernematidae</taxon>
        <taxon>Steinernema</taxon>
    </lineage>
</organism>
<gene>
    <name evidence="2" type="ORF">QR680_013531</name>
</gene>
<feature type="region of interest" description="Disordered" evidence="1">
    <location>
        <begin position="208"/>
        <end position="255"/>
    </location>
</feature>
<accession>A0AA39I7E0</accession>
<comment type="caution">
    <text evidence="2">The sequence shown here is derived from an EMBL/GenBank/DDBJ whole genome shotgun (WGS) entry which is preliminary data.</text>
</comment>